<dbReference type="AlphaFoldDB" id="A0A0C9Z7R5"/>
<accession>A0A0C9Z7R5</accession>
<comment type="subcellular location">
    <subcellularLocation>
        <location evidence="1">Mitochondrion</location>
    </subcellularLocation>
</comment>
<keyword evidence="8" id="KW-1185">Reference proteome</keyword>
<keyword evidence="2 5" id="KW-0812">Transmembrane</keyword>
<evidence type="ECO:0000256" key="3">
    <source>
        <dbReference type="ARBA" id="ARBA00022989"/>
    </source>
</evidence>
<dbReference type="PANTHER" id="PTHR28018:SF3">
    <property type="entry name" value="RESPIRATORY SUPERCOMPLEX FACTOR 2, MITOCHONDRIAL"/>
    <property type="match status" value="1"/>
</dbReference>
<dbReference type="InterPro" id="IPR040153">
    <property type="entry name" value="Rcf2"/>
</dbReference>
<keyword evidence="3 5" id="KW-1133">Transmembrane helix</keyword>
<feature type="transmembrane region" description="Helical" evidence="5">
    <location>
        <begin position="150"/>
        <end position="170"/>
    </location>
</feature>
<evidence type="ECO:0000256" key="5">
    <source>
        <dbReference type="SAM" id="Phobius"/>
    </source>
</evidence>
<dbReference type="PROSITE" id="PS51503">
    <property type="entry name" value="HIG1"/>
    <property type="match status" value="1"/>
</dbReference>
<dbReference type="OrthoDB" id="1915122at2759"/>
<reference evidence="8" key="2">
    <citation type="submission" date="2015-01" db="EMBL/GenBank/DDBJ databases">
        <title>Evolutionary Origins and Diversification of the Mycorrhizal Mutualists.</title>
        <authorList>
            <consortium name="DOE Joint Genome Institute"/>
            <consortium name="Mycorrhizal Genomics Consortium"/>
            <person name="Kohler A."/>
            <person name="Kuo A."/>
            <person name="Nagy L.G."/>
            <person name="Floudas D."/>
            <person name="Copeland A."/>
            <person name="Barry K.W."/>
            <person name="Cichocki N."/>
            <person name="Veneault-Fourrey C."/>
            <person name="LaButti K."/>
            <person name="Lindquist E.A."/>
            <person name="Lipzen A."/>
            <person name="Lundell T."/>
            <person name="Morin E."/>
            <person name="Murat C."/>
            <person name="Riley R."/>
            <person name="Ohm R."/>
            <person name="Sun H."/>
            <person name="Tunlid A."/>
            <person name="Henrissat B."/>
            <person name="Grigoriev I.V."/>
            <person name="Hibbett D.S."/>
            <person name="Martin F."/>
        </authorList>
    </citation>
    <scope>NUCLEOTIDE SEQUENCE [LARGE SCALE GENOMIC DNA]</scope>
    <source>
        <strain evidence="8">441</strain>
    </source>
</reference>
<gene>
    <name evidence="7" type="ORF">PISMIDRAFT_686861</name>
</gene>
<feature type="domain" description="HIG1" evidence="6">
    <location>
        <begin position="91"/>
        <end position="182"/>
    </location>
</feature>
<name>A0A0C9Z7R5_9AGAM</name>
<evidence type="ECO:0000256" key="4">
    <source>
        <dbReference type="ARBA" id="ARBA00023136"/>
    </source>
</evidence>
<dbReference type="Pfam" id="PF04588">
    <property type="entry name" value="HIG_1_N"/>
    <property type="match status" value="1"/>
</dbReference>
<feature type="transmembrane region" description="Helical" evidence="5">
    <location>
        <begin position="119"/>
        <end position="138"/>
    </location>
</feature>
<keyword evidence="4 5" id="KW-0472">Membrane</keyword>
<reference evidence="7 8" key="1">
    <citation type="submission" date="2014-04" db="EMBL/GenBank/DDBJ databases">
        <authorList>
            <consortium name="DOE Joint Genome Institute"/>
            <person name="Kuo A."/>
            <person name="Kohler A."/>
            <person name="Costa M.D."/>
            <person name="Nagy L.G."/>
            <person name="Floudas D."/>
            <person name="Copeland A."/>
            <person name="Barry K.W."/>
            <person name="Cichocki N."/>
            <person name="Veneault-Fourrey C."/>
            <person name="LaButti K."/>
            <person name="Lindquist E.A."/>
            <person name="Lipzen A."/>
            <person name="Lundell T."/>
            <person name="Morin E."/>
            <person name="Murat C."/>
            <person name="Sun H."/>
            <person name="Tunlid A."/>
            <person name="Henrissat B."/>
            <person name="Grigoriev I.V."/>
            <person name="Hibbett D.S."/>
            <person name="Martin F."/>
            <person name="Nordberg H.P."/>
            <person name="Cantor M.N."/>
            <person name="Hua S.X."/>
        </authorList>
    </citation>
    <scope>NUCLEOTIDE SEQUENCE [LARGE SCALE GENOMIC DNA]</scope>
    <source>
        <strain evidence="7 8">441</strain>
    </source>
</reference>
<dbReference type="HOGENOM" id="CLU_079101_1_0_1"/>
<protein>
    <recommendedName>
        <fullName evidence="6">HIG1 domain-containing protein</fullName>
    </recommendedName>
</protein>
<dbReference type="Proteomes" id="UP000054018">
    <property type="component" value="Unassembled WGS sequence"/>
</dbReference>
<evidence type="ECO:0000313" key="7">
    <source>
        <dbReference type="EMBL" id="KIK15918.1"/>
    </source>
</evidence>
<sequence>MKIITEEQLAGHNNATYRGATEGFLGSAAFALPASFILNRRWAYYRSLPLSLKALGVVIIVAPCVSIQAERRGLEFDREVNWTGAGRMELDRVASEADARWSGLSVKDKVADWATRHKYGIICGSWALSLAVAGAIISRDKYQSMPQKVVQARVWAQGLTIGVLLVAGALTHSQREQALAARKAPVDHSWQTLLDEQEKERQLQKEAQLDVLPSPTGAPSS</sequence>
<dbReference type="GO" id="GO:0005739">
    <property type="term" value="C:mitochondrion"/>
    <property type="evidence" value="ECO:0007669"/>
    <property type="project" value="UniProtKB-SubCell"/>
</dbReference>
<dbReference type="EMBL" id="KN833872">
    <property type="protein sequence ID" value="KIK15918.1"/>
    <property type="molecule type" value="Genomic_DNA"/>
</dbReference>
<dbReference type="GO" id="GO:0033617">
    <property type="term" value="P:mitochondrial respiratory chain complex IV assembly"/>
    <property type="evidence" value="ECO:0007669"/>
    <property type="project" value="TreeGrafter"/>
</dbReference>
<evidence type="ECO:0000256" key="1">
    <source>
        <dbReference type="ARBA" id="ARBA00004173"/>
    </source>
</evidence>
<evidence type="ECO:0000256" key="2">
    <source>
        <dbReference type="ARBA" id="ARBA00022692"/>
    </source>
</evidence>
<evidence type="ECO:0000313" key="8">
    <source>
        <dbReference type="Proteomes" id="UP000054018"/>
    </source>
</evidence>
<feature type="transmembrane region" description="Helical" evidence="5">
    <location>
        <begin position="20"/>
        <end position="38"/>
    </location>
</feature>
<organism evidence="7 8">
    <name type="scientific">Pisolithus microcarpus 441</name>
    <dbReference type="NCBI Taxonomy" id="765257"/>
    <lineage>
        <taxon>Eukaryota</taxon>
        <taxon>Fungi</taxon>
        <taxon>Dikarya</taxon>
        <taxon>Basidiomycota</taxon>
        <taxon>Agaricomycotina</taxon>
        <taxon>Agaricomycetes</taxon>
        <taxon>Agaricomycetidae</taxon>
        <taxon>Boletales</taxon>
        <taxon>Sclerodermatineae</taxon>
        <taxon>Pisolithaceae</taxon>
        <taxon>Pisolithus</taxon>
    </lineage>
</organism>
<dbReference type="PANTHER" id="PTHR28018">
    <property type="entry name" value="RESPIRATORY SUPERCOMPLEX FACTOR 2, MITOCHONDRIAL"/>
    <property type="match status" value="1"/>
</dbReference>
<dbReference type="STRING" id="765257.A0A0C9Z7R5"/>
<evidence type="ECO:0000259" key="6">
    <source>
        <dbReference type="PROSITE" id="PS51503"/>
    </source>
</evidence>
<dbReference type="InterPro" id="IPR007667">
    <property type="entry name" value="Hypoxia_induced_domain"/>
</dbReference>
<proteinExistence type="predicted"/>